<protein>
    <submittedName>
        <fullName evidence="1">Uncharacterized protein</fullName>
    </submittedName>
</protein>
<reference evidence="1 2" key="1">
    <citation type="submission" date="2018-07" db="EMBL/GenBank/DDBJ databases">
        <title>Arthrobacter sp. nov., isolated from raw cow's milk with high bacterial count.</title>
        <authorList>
            <person name="Hahne J."/>
            <person name="Isele D."/>
            <person name="Lipski A."/>
        </authorList>
    </citation>
    <scope>NUCLEOTIDE SEQUENCE [LARGE SCALE GENOMIC DNA]</scope>
    <source>
        <strain evidence="1 2">JZ R-35</strain>
    </source>
</reference>
<proteinExistence type="predicted"/>
<dbReference type="AlphaFoldDB" id="A0A399J682"/>
<sequence length="79" mass="8668">MREPQVQEVALSAVKQLMAQGQAAIGTYSNGPGFQRWPLTVDETGQRLRTGLETKNDTEFEDFVMRTMVDIVLPPSGGA</sequence>
<name>A0A399J682_9MICC</name>
<dbReference type="Proteomes" id="UP000265419">
    <property type="component" value="Unassembled WGS sequence"/>
</dbReference>
<accession>A0A399J682</accession>
<keyword evidence="2" id="KW-1185">Reference proteome</keyword>
<evidence type="ECO:0000313" key="2">
    <source>
        <dbReference type="Proteomes" id="UP000265419"/>
    </source>
</evidence>
<gene>
    <name evidence="1" type="ORF">DWB68_15210</name>
</gene>
<organism evidence="1 2">
    <name type="scientific">Galactobacter valiniphilus</name>
    <dbReference type="NCBI Taxonomy" id="2676122"/>
    <lineage>
        <taxon>Bacteria</taxon>
        <taxon>Bacillati</taxon>
        <taxon>Actinomycetota</taxon>
        <taxon>Actinomycetes</taxon>
        <taxon>Micrococcales</taxon>
        <taxon>Micrococcaceae</taxon>
        <taxon>Galactobacter</taxon>
    </lineage>
</organism>
<comment type="caution">
    <text evidence="1">The sequence shown here is derived from an EMBL/GenBank/DDBJ whole genome shotgun (WGS) entry which is preliminary data.</text>
</comment>
<evidence type="ECO:0000313" key="1">
    <source>
        <dbReference type="EMBL" id="RII40945.1"/>
    </source>
</evidence>
<dbReference type="EMBL" id="QQXK01000045">
    <property type="protein sequence ID" value="RII40945.1"/>
    <property type="molecule type" value="Genomic_DNA"/>
</dbReference>